<dbReference type="WBParaSite" id="SSLN_0001118601-mRNA-1">
    <property type="protein sequence ID" value="SSLN_0001118601-mRNA-1"/>
    <property type="gene ID" value="SSLN_0001118601"/>
</dbReference>
<accession>A0A183T2R7</accession>
<dbReference type="Proteomes" id="UP000275846">
    <property type="component" value="Unassembled WGS sequence"/>
</dbReference>
<name>A0A183T2R7_SCHSO</name>
<keyword evidence="2" id="KW-1185">Reference proteome</keyword>
<reference evidence="3" key="1">
    <citation type="submission" date="2016-06" db="UniProtKB">
        <authorList>
            <consortium name="WormBaseParasite"/>
        </authorList>
    </citation>
    <scope>IDENTIFICATION</scope>
</reference>
<evidence type="ECO:0000313" key="2">
    <source>
        <dbReference type="Proteomes" id="UP000275846"/>
    </source>
</evidence>
<evidence type="ECO:0000313" key="3">
    <source>
        <dbReference type="WBParaSite" id="SSLN_0001118601-mRNA-1"/>
    </source>
</evidence>
<evidence type="ECO:0000313" key="1">
    <source>
        <dbReference type="EMBL" id="VDL97150.1"/>
    </source>
</evidence>
<dbReference type="EMBL" id="UYSU01036078">
    <property type="protein sequence ID" value="VDL97150.1"/>
    <property type="molecule type" value="Genomic_DNA"/>
</dbReference>
<proteinExistence type="predicted"/>
<reference evidence="1 2" key="2">
    <citation type="submission" date="2018-11" db="EMBL/GenBank/DDBJ databases">
        <authorList>
            <consortium name="Pathogen Informatics"/>
        </authorList>
    </citation>
    <scope>NUCLEOTIDE SEQUENCE [LARGE SCALE GENOMIC DNA]</scope>
    <source>
        <strain evidence="1 2">NST_G2</strain>
    </source>
</reference>
<dbReference type="OrthoDB" id="6321681at2759"/>
<sequence>MAISGILAVITQPYLAPGAAAPVSRTGELSGRSLTLYPLRHELLVLPVSIENIKNDIWALTEQIQDSIVHSALGFSLDLRQQLQSCKGYSQNDITDIDKGELNGPFWNFSIHQPALPTSDATAPES</sequence>
<organism evidence="3">
    <name type="scientific">Schistocephalus solidus</name>
    <name type="common">Tapeworm</name>
    <dbReference type="NCBI Taxonomy" id="70667"/>
    <lineage>
        <taxon>Eukaryota</taxon>
        <taxon>Metazoa</taxon>
        <taxon>Spiralia</taxon>
        <taxon>Lophotrochozoa</taxon>
        <taxon>Platyhelminthes</taxon>
        <taxon>Cestoda</taxon>
        <taxon>Eucestoda</taxon>
        <taxon>Diphyllobothriidea</taxon>
        <taxon>Diphyllobothriidae</taxon>
        <taxon>Schistocephalus</taxon>
    </lineage>
</organism>
<gene>
    <name evidence="1" type="ORF">SSLN_LOCUS10765</name>
</gene>
<protein>
    <submittedName>
        <fullName evidence="3">Mediator of RNA polymerase II transcription subunit 8</fullName>
    </submittedName>
</protein>
<dbReference type="AlphaFoldDB" id="A0A183T2R7"/>